<evidence type="ECO:0000313" key="2">
    <source>
        <dbReference type="Proteomes" id="UP000186914"/>
    </source>
</evidence>
<proteinExistence type="predicted"/>
<sequence>MIQVVTLTQVRSVLLTDMQTFTETLEIVTLGNHVRIELVDGTAYEGPASPIDYMPDDRFRLEIEPRHEGIRRCEVSSECVDGKWETPEVRHYSLGDDDWVVAGEADGIEITR</sequence>
<dbReference type="Proteomes" id="UP000186914">
    <property type="component" value="Unassembled WGS sequence"/>
</dbReference>
<reference evidence="2" key="1">
    <citation type="submission" date="2017-01" db="EMBL/GenBank/DDBJ databases">
        <authorList>
            <person name="Varghese N."/>
            <person name="Submissions S."/>
        </authorList>
    </citation>
    <scope>NUCLEOTIDE SEQUENCE [LARGE SCALE GENOMIC DNA]</scope>
    <source>
        <strain evidence="2">CGMCC 1.7737</strain>
    </source>
</reference>
<dbReference type="RefSeq" id="WP_245799877.1">
    <property type="nucleotide sequence ID" value="NZ_FTNO01000001.1"/>
</dbReference>
<protein>
    <submittedName>
        <fullName evidence="1">Uncharacterized protein</fullName>
    </submittedName>
</protein>
<accession>A0A1N6VUV1</accession>
<evidence type="ECO:0000313" key="1">
    <source>
        <dbReference type="EMBL" id="SIQ81629.1"/>
    </source>
</evidence>
<organism evidence="1 2">
    <name type="scientific">Haladaptatus litoreus</name>
    <dbReference type="NCBI Taxonomy" id="553468"/>
    <lineage>
        <taxon>Archaea</taxon>
        <taxon>Methanobacteriati</taxon>
        <taxon>Methanobacteriota</taxon>
        <taxon>Stenosarchaea group</taxon>
        <taxon>Halobacteria</taxon>
        <taxon>Halobacteriales</taxon>
        <taxon>Haladaptataceae</taxon>
        <taxon>Haladaptatus</taxon>
    </lineage>
</organism>
<keyword evidence="2" id="KW-1185">Reference proteome</keyword>
<dbReference type="AlphaFoldDB" id="A0A1N6VUV1"/>
<name>A0A1N6VUV1_9EURY</name>
<gene>
    <name evidence="1" type="ORF">SAMN05421858_0496</name>
</gene>
<dbReference type="EMBL" id="FTNO01000001">
    <property type="protein sequence ID" value="SIQ81629.1"/>
    <property type="molecule type" value="Genomic_DNA"/>
</dbReference>